<dbReference type="Proteomes" id="UP000260782">
    <property type="component" value="Unassembled WGS sequence"/>
</dbReference>
<evidence type="ECO:0000313" key="2">
    <source>
        <dbReference type="Proteomes" id="UP000260782"/>
    </source>
</evidence>
<proteinExistence type="predicted"/>
<reference evidence="1 2" key="1">
    <citation type="submission" date="2018-08" db="EMBL/GenBank/DDBJ databases">
        <title>A genome reference for cultivated species of the human gut microbiota.</title>
        <authorList>
            <person name="Zou Y."/>
            <person name="Xue W."/>
            <person name="Luo G."/>
        </authorList>
    </citation>
    <scope>NUCLEOTIDE SEQUENCE [LARGE SCALE GENOMIC DNA]</scope>
    <source>
        <strain evidence="1 2">AF31-14AC</strain>
    </source>
</reference>
<dbReference type="EMBL" id="QVES01000018">
    <property type="protein sequence ID" value="RGB83020.1"/>
    <property type="molecule type" value="Genomic_DNA"/>
</dbReference>
<dbReference type="AlphaFoldDB" id="A0A3E2TTZ1"/>
<comment type="caution">
    <text evidence="1">The sequence shown here is derived from an EMBL/GenBank/DDBJ whole genome shotgun (WGS) entry which is preliminary data.</text>
</comment>
<organism evidence="1 2">
    <name type="scientific">Faecalibacterium prausnitzii</name>
    <dbReference type="NCBI Taxonomy" id="853"/>
    <lineage>
        <taxon>Bacteria</taxon>
        <taxon>Bacillati</taxon>
        <taxon>Bacillota</taxon>
        <taxon>Clostridia</taxon>
        <taxon>Eubacteriales</taxon>
        <taxon>Oscillospiraceae</taxon>
        <taxon>Faecalibacterium</taxon>
    </lineage>
</organism>
<evidence type="ECO:0000313" key="1">
    <source>
        <dbReference type="EMBL" id="RGB83020.1"/>
    </source>
</evidence>
<protein>
    <submittedName>
        <fullName evidence="1">Uncharacterized protein</fullName>
    </submittedName>
</protein>
<gene>
    <name evidence="1" type="ORF">DWZ25_12725</name>
</gene>
<accession>A0A3E2TTZ1</accession>
<name>A0A3E2TTZ1_9FIRM</name>
<sequence>MQFCRFFAFPAKFSVYSGRKQKTPEFSLWGYSGATHNIALPGGRRVRAFVGIEPLVHPCP</sequence>